<feature type="transmembrane region" description="Helical" evidence="11">
    <location>
        <begin position="664"/>
        <end position="683"/>
    </location>
</feature>
<comment type="similarity">
    <text evidence="9">Belongs to the Tom70 family.</text>
</comment>
<feature type="transmembrane region" description="Helical" evidence="11">
    <location>
        <begin position="631"/>
        <end position="652"/>
    </location>
</feature>
<evidence type="ECO:0000259" key="12">
    <source>
        <dbReference type="Pfam" id="PF00339"/>
    </source>
</evidence>
<dbReference type="Gene3D" id="1.25.40.10">
    <property type="entry name" value="Tetratricopeptide repeat domain"/>
    <property type="match status" value="2"/>
</dbReference>
<dbReference type="InterPro" id="IPR014752">
    <property type="entry name" value="Arrestin-like_C"/>
</dbReference>
<dbReference type="Pfam" id="PF13181">
    <property type="entry name" value="TPR_8"/>
    <property type="match status" value="1"/>
</dbReference>
<keyword evidence="6 11" id="KW-1133">Transmembrane helix</keyword>
<evidence type="ECO:0000256" key="4">
    <source>
        <dbReference type="ARBA" id="ARBA00022787"/>
    </source>
</evidence>
<feature type="compositionally biased region" description="Low complexity" evidence="10">
    <location>
        <begin position="308"/>
        <end position="327"/>
    </location>
</feature>
<evidence type="ECO:0000256" key="1">
    <source>
        <dbReference type="ARBA" id="ARBA00004572"/>
    </source>
</evidence>
<name>A0ABX8I729_9ASCO</name>
<dbReference type="Pfam" id="PF13432">
    <property type="entry name" value="TPR_16"/>
    <property type="match status" value="1"/>
</dbReference>
<dbReference type="InterPro" id="IPR014756">
    <property type="entry name" value="Ig_E-set"/>
</dbReference>
<keyword evidence="3" id="KW-0677">Repeat</keyword>
<feature type="domain" description="Arrestin-like N-terminal" evidence="12">
    <location>
        <begin position="7"/>
        <end position="121"/>
    </location>
</feature>
<keyword evidence="4" id="KW-1000">Mitochondrion outer membrane</keyword>
<dbReference type="CDD" id="cd22952">
    <property type="entry name" value="ART10-like"/>
    <property type="match status" value="1"/>
</dbReference>
<evidence type="ECO:0000256" key="10">
    <source>
        <dbReference type="SAM" id="MobiDB-lite"/>
    </source>
</evidence>
<keyword evidence="14" id="KW-1185">Reference proteome</keyword>
<reference evidence="13 14" key="1">
    <citation type="submission" date="2021-06" db="EMBL/GenBank/DDBJ databases">
        <title>Candida outbreak in Lebanon.</title>
        <authorList>
            <person name="Finianos M."/>
        </authorList>
    </citation>
    <scope>NUCLEOTIDE SEQUENCE [LARGE SCALE GENOMIC DNA]</scope>
    <source>
        <strain evidence="13">CA3LBN</strain>
    </source>
</reference>
<dbReference type="PANTHER" id="PTHR46208:SF1">
    <property type="entry name" value="MITOCHONDRIAL IMPORT RECEPTOR SUBUNIT TOM70"/>
    <property type="match status" value="1"/>
</dbReference>
<organism evidence="13 14">
    <name type="scientific">Candidozyma haemuli</name>
    <dbReference type="NCBI Taxonomy" id="45357"/>
    <lineage>
        <taxon>Eukaryota</taxon>
        <taxon>Fungi</taxon>
        <taxon>Dikarya</taxon>
        <taxon>Ascomycota</taxon>
        <taxon>Saccharomycotina</taxon>
        <taxon>Pichiomycetes</taxon>
        <taxon>Metschnikowiaceae</taxon>
        <taxon>Candidozyma</taxon>
    </lineage>
</organism>
<evidence type="ECO:0000256" key="3">
    <source>
        <dbReference type="ARBA" id="ARBA00022737"/>
    </source>
</evidence>
<feature type="region of interest" description="Disordered" evidence="10">
    <location>
        <begin position="688"/>
        <end position="739"/>
    </location>
</feature>
<accession>A0ABX8I729</accession>
<keyword evidence="7" id="KW-0496">Mitochondrion</keyword>
<evidence type="ECO:0000313" key="13">
    <source>
        <dbReference type="EMBL" id="QWU87665.1"/>
    </source>
</evidence>
<evidence type="ECO:0000256" key="5">
    <source>
        <dbReference type="ARBA" id="ARBA00022803"/>
    </source>
</evidence>
<evidence type="ECO:0000313" key="14">
    <source>
        <dbReference type="Proteomes" id="UP000825434"/>
    </source>
</evidence>
<dbReference type="SMART" id="SM00028">
    <property type="entry name" value="TPR"/>
    <property type="match status" value="6"/>
</dbReference>
<comment type="subcellular location">
    <subcellularLocation>
        <location evidence="1">Mitochondrion outer membrane</location>
        <topology evidence="1">Single-pass membrane protein</topology>
    </subcellularLocation>
</comment>
<dbReference type="SUPFAM" id="SSF81296">
    <property type="entry name" value="E set domains"/>
    <property type="match status" value="1"/>
</dbReference>
<sequence>MGIDVRVDVDRRENGGTFTNYDVIQGTVRLTTTTSISLTYIQVKLEGVATTQMTVPRTLKKRKEKENREKLLQDVHKVLYDSVIVFPPENIRNVSNSKEFTLTPGDYTYPFQFKIPLNNSCVKTSGITNKVSFSRDNRSILVNNGNFNTSLIKNVAQNYFQAYPNQGQGPPEVPKNQTYHVNTQLPPSISDMGSFASVRYYIKVTCKRSSVFKTNIRAFDPFTFLPLDLDSHNRPLFEGQQFEEFREVFYRKDMVFKNRIPEIVGIKVSKKPAADYKKALPSTPPLPQRKSFLSSFLGGTPSPPTQPSRPSSSRRSSNSSTTTRQTSAAYEISASNVPFSFEVRFKYRSYLIPSHLPTFKLYLLSHHNPARYSLAQYGYQEESNGLGVIYFQKLTVELRSTTNITVLETDGAGEVIHQGKSEEVIQLCNNTYQNLQFDLHDAKKSRSSSATSSSYVDTNVHELEIPRKYFDNCTLPDGLAPSFKTCNITRKYNLVIVGGFSSERINDFKDRAEVEKKVRYVDLFCPDVQVLSGLKLTSWLHSNASESNVSRTSDSKPSLPERPPSSSGTEEPAANGKEAESRLPTYDDVVRESSYQDDGEHLRARRRQKTVFSPQNRLLFPPAFSQASATLLGALALSLFLDFSFAISFPAIMAESSFFARNKAAITLAVLASAGAVGAYWYYAQQQEQGPSDKDESKKKRSKKKKKTTEESAEAATPGDEQPPYPVNSKKEPDFSDEQVAELTDAQKEEWAVALKTTGNALYKSQKFADAIKFYTAALRVKEDPVFYSNRSACYSSLDDHENVIADASEAIRLKPDYAKCILRRASSYEELERYTDAMFDLTALTVYGAFNSKSVEQRLERVLQKHSIKLVEEQMRNRVPQLPSAVTLASFFGAFVHETSPEGVSAESTGADRLLWEAADAIYSKKAEKYDEIDTLIHKATTAYEDEKVTASSPNATKATIAYEYAVLIAFLKYDRETLATVLNRAFELKPRARTYVVRALVNAETSTMDSLLSDFQKAEKIEPENPDCPYHKGQLYYLHGELDKAEACFVKAKELNPQNLFAYIQHACVVYRKAHFDDAVRLFDEAKLKFPTSPEVLNYYGDILADRGDTPGAIKQYDIAIRLQRDLPGVGVGATPLINKATLLQRDGLDENGETADLLTRAAEMDPKNEAALISLAQLKLTQDKADEAVGLFEEAARLSRSFDDKVSATSFAEATKMQLRIRADPELTRRVNEILQSHAAGVLR</sequence>
<evidence type="ECO:0000256" key="8">
    <source>
        <dbReference type="ARBA" id="ARBA00023136"/>
    </source>
</evidence>
<dbReference type="Proteomes" id="UP000825434">
    <property type="component" value="Chromosome 2"/>
</dbReference>
<dbReference type="InterPro" id="IPR011990">
    <property type="entry name" value="TPR-like_helical_dom_sf"/>
</dbReference>
<protein>
    <recommendedName>
        <fullName evidence="12">Arrestin-like N-terminal domain-containing protein</fullName>
    </recommendedName>
</protein>
<feature type="compositionally biased region" description="Polar residues" evidence="10">
    <location>
        <begin position="546"/>
        <end position="556"/>
    </location>
</feature>
<feature type="region of interest" description="Disordered" evidence="10">
    <location>
        <begin position="546"/>
        <end position="583"/>
    </location>
</feature>
<dbReference type="InterPro" id="IPR019734">
    <property type="entry name" value="TPR_rpt"/>
</dbReference>
<proteinExistence type="inferred from homology"/>
<feature type="region of interest" description="Disordered" evidence="10">
    <location>
        <begin position="296"/>
        <end position="327"/>
    </location>
</feature>
<dbReference type="EMBL" id="CP076662">
    <property type="protein sequence ID" value="QWU87665.1"/>
    <property type="molecule type" value="Genomic_DNA"/>
</dbReference>
<dbReference type="Gene3D" id="2.60.40.640">
    <property type="match status" value="1"/>
</dbReference>
<dbReference type="SUPFAM" id="SSF48452">
    <property type="entry name" value="TPR-like"/>
    <property type="match status" value="2"/>
</dbReference>
<keyword evidence="5" id="KW-0802">TPR repeat</keyword>
<keyword evidence="2 11" id="KW-0812">Transmembrane</keyword>
<evidence type="ECO:0000256" key="2">
    <source>
        <dbReference type="ARBA" id="ARBA00022692"/>
    </source>
</evidence>
<evidence type="ECO:0000256" key="7">
    <source>
        <dbReference type="ARBA" id="ARBA00023128"/>
    </source>
</evidence>
<keyword evidence="8 11" id="KW-0472">Membrane</keyword>
<evidence type="ECO:0000256" key="6">
    <source>
        <dbReference type="ARBA" id="ARBA00022989"/>
    </source>
</evidence>
<dbReference type="Pfam" id="PF00339">
    <property type="entry name" value="Arrestin_N"/>
    <property type="match status" value="1"/>
</dbReference>
<evidence type="ECO:0000256" key="11">
    <source>
        <dbReference type="SAM" id="Phobius"/>
    </source>
</evidence>
<gene>
    <name evidence="13" type="ORF">CA3LBN_001930</name>
</gene>
<dbReference type="PANTHER" id="PTHR46208">
    <property type="entry name" value="MITOCHONDRIAL IMPORT RECEPTOR SUBUNIT TOM70"/>
    <property type="match status" value="1"/>
</dbReference>
<evidence type="ECO:0000256" key="9">
    <source>
        <dbReference type="ARBA" id="ARBA00038030"/>
    </source>
</evidence>
<dbReference type="InterPro" id="IPR011021">
    <property type="entry name" value="Arrestin-like_N"/>
</dbReference>